<dbReference type="AlphaFoldDB" id="A0A7S4NEM8"/>
<name>A0A7S4NEM8_9STRA</name>
<dbReference type="Pfam" id="PF13359">
    <property type="entry name" value="DDE_Tnp_4"/>
    <property type="match status" value="1"/>
</dbReference>
<accession>A0A7S4NEM8</accession>
<organism evidence="4">
    <name type="scientific">Odontella aurita</name>
    <dbReference type="NCBI Taxonomy" id="265563"/>
    <lineage>
        <taxon>Eukaryota</taxon>
        <taxon>Sar</taxon>
        <taxon>Stramenopiles</taxon>
        <taxon>Ochrophyta</taxon>
        <taxon>Bacillariophyta</taxon>
        <taxon>Mediophyceae</taxon>
        <taxon>Biddulphiophycidae</taxon>
        <taxon>Eupodiscales</taxon>
        <taxon>Odontellaceae</taxon>
        <taxon>Odontella</taxon>
    </lineage>
</organism>
<evidence type="ECO:0000256" key="1">
    <source>
        <dbReference type="ARBA" id="ARBA00001968"/>
    </source>
</evidence>
<feature type="domain" description="DDE Tnp4" evidence="3">
    <location>
        <begin position="27"/>
        <end position="190"/>
    </location>
</feature>
<keyword evidence="2" id="KW-0479">Metal-binding</keyword>
<reference evidence="4" key="1">
    <citation type="submission" date="2021-01" db="EMBL/GenBank/DDBJ databases">
        <authorList>
            <person name="Corre E."/>
            <person name="Pelletier E."/>
            <person name="Niang G."/>
            <person name="Scheremetjew M."/>
            <person name="Finn R."/>
            <person name="Kale V."/>
            <person name="Holt S."/>
            <person name="Cochrane G."/>
            <person name="Meng A."/>
            <person name="Brown T."/>
            <person name="Cohen L."/>
        </authorList>
    </citation>
    <scope>NUCLEOTIDE SEQUENCE</scope>
    <source>
        <strain evidence="4">Isolate 1302-5</strain>
    </source>
</reference>
<comment type="cofactor">
    <cofactor evidence="1">
        <name>a divalent metal cation</name>
        <dbReference type="ChEBI" id="CHEBI:60240"/>
    </cofactor>
</comment>
<dbReference type="InterPro" id="IPR027806">
    <property type="entry name" value="HARBI1_dom"/>
</dbReference>
<proteinExistence type="predicted"/>
<gene>
    <name evidence="4" type="ORF">OAUR00152_LOCUS39354</name>
</gene>
<sequence>MTEEVDSKLRSEKWNDRYGGKRVVMWDNTNVNMPKPRDASMQRQNYSAYYGGNVGKGAVGLQLCGWMRTNELWDGAVSDSEYFEKSGILEMQAEFVANDSNNSDVQFTNILDKGYHAVLAAWRAGKQFVLQPAYKKSERKFTSAEVLLSAAVAADRSGNERAVNVAKRCFILGKGIDPSHRLDEIDDIWLVWGFQANFMFASVL</sequence>
<evidence type="ECO:0000313" key="4">
    <source>
        <dbReference type="EMBL" id="CAE2284130.1"/>
    </source>
</evidence>
<evidence type="ECO:0000256" key="2">
    <source>
        <dbReference type="ARBA" id="ARBA00022723"/>
    </source>
</evidence>
<protein>
    <recommendedName>
        <fullName evidence="3">DDE Tnp4 domain-containing protein</fullName>
    </recommendedName>
</protein>
<evidence type="ECO:0000259" key="3">
    <source>
        <dbReference type="Pfam" id="PF13359"/>
    </source>
</evidence>
<dbReference type="EMBL" id="HBKQ01057612">
    <property type="protein sequence ID" value="CAE2284130.1"/>
    <property type="molecule type" value="Transcribed_RNA"/>
</dbReference>
<dbReference type="GO" id="GO:0046872">
    <property type="term" value="F:metal ion binding"/>
    <property type="evidence" value="ECO:0007669"/>
    <property type="project" value="UniProtKB-KW"/>
</dbReference>